<comment type="caution">
    <text evidence="1">The sequence shown here is derived from an EMBL/GenBank/DDBJ whole genome shotgun (WGS) entry which is preliminary data.</text>
</comment>
<organism evidence="1 2">
    <name type="scientific">Ilyomonas limi</name>
    <dbReference type="NCBI Taxonomy" id="2575867"/>
    <lineage>
        <taxon>Bacteria</taxon>
        <taxon>Pseudomonadati</taxon>
        <taxon>Bacteroidota</taxon>
        <taxon>Chitinophagia</taxon>
        <taxon>Chitinophagales</taxon>
        <taxon>Chitinophagaceae</taxon>
        <taxon>Ilyomonas</taxon>
    </lineage>
</organism>
<proteinExistence type="predicted"/>
<gene>
    <name evidence="1" type="ORF">FC093_16970</name>
</gene>
<sequence>MNIDIKMLLQYLADKHTYRVDYLSPNVDTSFSIMPRQYLSYAQKDLESGYEHQYINALSNMNRALICQINRLLKLLGYYNQSREEQWSFVKKVQLIREFGISLPRDVKKSNSHRNTMEHWHNIPDPAMVLNSLNIISKFIEHTDFFASAIKHTTVYCNDSKPYFAAGSMVRIDISKSNASINILVGEEVFKIHKDSKAYIEVFRRHLHNCKKPMPAMTKTVEQEKNGSLTP</sequence>
<reference evidence="1 2" key="1">
    <citation type="submission" date="2019-05" db="EMBL/GenBank/DDBJ databases">
        <title>Panacibacter sp. strain 17mud1-8 Genome sequencing and assembly.</title>
        <authorList>
            <person name="Chhetri G."/>
        </authorList>
    </citation>
    <scope>NUCLEOTIDE SEQUENCE [LARGE SCALE GENOMIC DNA]</scope>
    <source>
        <strain evidence="1 2">17mud1-8</strain>
    </source>
</reference>
<accession>A0A4U3KZU6</accession>
<dbReference type="EMBL" id="SZQL01000014">
    <property type="protein sequence ID" value="TKK66726.1"/>
    <property type="molecule type" value="Genomic_DNA"/>
</dbReference>
<dbReference type="Proteomes" id="UP000305848">
    <property type="component" value="Unassembled WGS sequence"/>
</dbReference>
<evidence type="ECO:0000313" key="2">
    <source>
        <dbReference type="Proteomes" id="UP000305848"/>
    </source>
</evidence>
<dbReference type="OrthoDB" id="6844513at2"/>
<name>A0A4U3KZU6_9BACT</name>
<dbReference type="RefSeq" id="WP_137262999.1">
    <property type="nucleotide sequence ID" value="NZ_SZQL01000014.1"/>
</dbReference>
<protein>
    <submittedName>
        <fullName evidence="1">Uncharacterized protein</fullName>
    </submittedName>
</protein>
<evidence type="ECO:0000313" key="1">
    <source>
        <dbReference type="EMBL" id="TKK66726.1"/>
    </source>
</evidence>
<keyword evidence="2" id="KW-1185">Reference proteome</keyword>
<dbReference type="AlphaFoldDB" id="A0A4U3KZU6"/>